<sequence>MGEARIRWWASIVDPDGSINEPRDAHGRRRCPDAKVHAVSDHMSPTDPTTADHTSATAGEGNPAPVTEVDVEQASTGAETTPASAPQTPLGQEEPAGENTSEADVETASAPQTEPATDAQPSDAEAPTEAAEASMEAESSPETASEGSEPATTASAPAAPAPTPTPAQSPTAVLGAAVATPRAESTTPAAPVHAPVTTDPSAHGRVAEDGTVFVRIGEEEREVGSYPGASAEEALAYFARKFDEVAALAEILHQRVTQTDLPAKEGADGLKRLRDAVSGLRAVGDFPALYARIEDIATAVEVRRTTENQERAAAREEALKVREAIVSEAETIAGQEEAKVQWKQSSSRMRALLDEWKSAQKNGPKLDRETEQALWHRLSGARNSFDKMRRVHFAQLGSVQAEAKARKEELVAEAEKLKDSTEWGQTAGAFKRLMDSWRQAGRASRADDDALWKRFKAAQDHFFDAKDQVAAAENVEFEANLKVKEALLEEAQKILPVKDVEVAKARLRPIQEKWDAAGKVPRSAMKRIEDGMRKVEQAIRDADQQKWKRTDPEVAARAASLAEQAEKSLAKHRKDLEKAEASGDEAKIAKAREALEARQAWLELAQRGLGEFGN</sequence>
<dbReference type="AlphaFoldDB" id="H5UPF2"/>
<dbReference type="Proteomes" id="UP000004367">
    <property type="component" value="Unassembled WGS sequence"/>
</dbReference>
<gene>
    <name evidence="2" type="ORF">MOPEL_021_00470</name>
</gene>
<feature type="compositionally biased region" description="Basic and acidic residues" evidence="1">
    <location>
        <begin position="21"/>
        <end position="40"/>
    </location>
</feature>
<reference evidence="2 3" key="1">
    <citation type="submission" date="2012-02" db="EMBL/GenBank/DDBJ databases">
        <title>Whole genome shotgun sequence of Mobilicoccus pelagius NBRC 104925.</title>
        <authorList>
            <person name="Yoshida Y."/>
            <person name="Hosoyama A."/>
            <person name="Tsuchikane K."/>
            <person name="Katsumata H."/>
            <person name="Yamazaki S."/>
            <person name="Fujita N."/>
        </authorList>
    </citation>
    <scope>NUCLEOTIDE SEQUENCE [LARGE SCALE GENOMIC DNA]</scope>
    <source>
        <strain evidence="2 3">NBRC 104925</strain>
    </source>
</reference>
<feature type="compositionally biased region" description="Polar residues" evidence="1">
    <location>
        <begin position="73"/>
        <end position="90"/>
    </location>
</feature>
<dbReference type="eggNOG" id="COG3266">
    <property type="taxonomic scope" value="Bacteria"/>
</dbReference>
<dbReference type="EMBL" id="BAFE01000020">
    <property type="protein sequence ID" value="GAB47610.1"/>
    <property type="molecule type" value="Genomic_DNA"/>
</dbReference>
<dbReference type="Pfam" id="PF03993">
    <property type="entry name" value="DUF349"/>
    <property type="match status" value="3"/>
</dbReference>
<keyword evidence="3" id="KW-1185">Reference proteome</keyword>
<feature type="compositionally biased region" description="Polar residues" evidence="1">
    <location>
        <begin position="46"/>
        <end position="57"/>
    </location>
</feature>
<feature type="region of interest" description="Disordered" evidence="1">
    <location>
        <begin position="14"/>
        <end position="207"/>
    </location>
</feature>
<comment type="caution">
    <text evidence="2">The sequence shown here is derived from an EMBL/GenBank/DDBJ whole genome shotgun (WGS) entry which is preliminary data.</text>
</comment>
<protein>
    <recommendedName>
        <fullName evidence="4">ATPase</fullName>
    </recommendedName>
</protein>
<proteinExistence type="predicted"/>
<evidence type="ECO:0000313" key="2">
    <source>
        <dbReference type="EMBL" id="GAB47610.1"/>
    </source>
</evidence>
<evidence type="ECO:0000256" key="1">
    <source>
        <dbReference type="SAM" id="MobiDB-lite"/>
    </source>
</evidence>
<feature type="compositionally biased region" description="Low complexity" evidence="1">
    <location>
        <begin position="121"/>
        <end position="158"/>
    </location>
</feature>
<evidence type="ECO:0008006" key="4">
    <source>
        <dbReference type="Google" id="ProtNLM"/>
    </source>
</evidence>
<dbReference type="STRING" id="1089455.MOPEL_021_00470"/>
<dbReference type="InterPro" id="IPR007139">
    <property type="entry name" value="DUF349"/>
</dbReference>
<feature type="region of interest" description="Disordered" evidence="1">
    <location>
        <begin position="566"/>
        <end position="585"/>
    </location>
</feature>
<organism evidence="2 3">
    <name type="scientific">Mobilicoccus pelagius NBRC 104925</name>
    <dbReference type="NCBI Taxonomy" id="1089455"/>
    <lineage>
        <taxon>Bacteria</taxon>
        <taxon>Bacillati</taxon>
        <taxon>Actinomycetota</taxon>
        <taxon>Actinomycetes</taxon>
        <taxon>Micrococcales</taxon>
        <taxon>Dermatophilaceae</taxon>
        <taxon>Mobilicoccus</taxon>
    </lineage>
</organism>
<name>H5UPF2_9MICO</name>
<accession>H5UPF2</accession>
<evidence type="ECO:0000313" key="3">
    <source>
        <dbReference type="Proteomes" id="UP000004367"/>
    </source>
</evidence>